<feature type="region of interest" description="Disordered" evidence="1">
    <location>
        <begin position="56"/>
        <end position="75"/>
    </location>
</feature>
<dbReference type="RefSeq" id="WP_204948354.1">
    <property type="nucleotide sequence ID" value="NZ_BSFF01000002.1"/>
</dbReference>
<sequence length="75" mass="8215">MTRPAGAPFQRLDPAARAEAAAYVATLTVELARIARSNALPTLAYLLDIARLEAETQAREPALPQSERAERAERR</sequence>
<reference evidence="2" key="1">
    <citation type="journal article" date="2014" name="Int. J. Syst. Evol. Microbiol.">
        <title>Complete genome sequence of Corynebacterium casei LMG S-19264T (=DSM 44701T), isolated from a smear-ripened cheese.</title>
        <authorList>
            <consortium name="US DOE Joint Genome Institute (JGI-PGF)"/>
            <person name="Walter F."/>
            <person name="Albersmeier A."/>
            <person name="Kalinowski J."/>
            <person name="Ruckert C."/>
        </authorList>
    </citation>
    <scope>NUCLEOTIDE SEQUENCE</scope>
    <source>
        <strain evidence="2">VKM B-1606</strain>
    </source>
</reference>
<evidence type="ECO:0000256" key="1">
    <source>
        <dbReference type="SAM" id="MobiDB-lite"/>
    </source>
</evidence>
<dbReference type="EMBL" id="JAFBCY010000001">
    <property type="protein sequence ID" value="MBM7849871.1"/>
    <property type="molecule type" value="Genomic_DNA"/>
</dbReference>
<dbReference type="Proteomes" id="UP000758856">
    <property type="component" value="Unassembled WGS sequence"/>
</dbReference>
<organism evidence="2 5">
    <name type="scientific">Methylopila capsulata</name>
    <dbReference type="NCBI Taxonomy" id="61654"/>
    <lineage>
        <taxon>Bacteria</taxon>
        <taxon>Pseudomonadati</taxon>
        <taxon>Pseudomonadota</taxon>
        <taxon>Alphaproteobacteria</taxon>
        <taxon>Hyphomicrobiales</taxon>
        <taxon>Methylopilaceae</taxon>
        <taxon>Methylopila</taxon>
    </lineage>
</organism>
<protein>
    <submittedName>
        <fullName evidence="2">Uncharacterized protein</fullName>
    </submittedName>
</protein>
<dbReference type="AlphaFoldDB" id="A0A9W6IU64"/>
<keyword evidence="4" id="KW-1185">Reference proteome</keyword>
<proteinExistence type="predicted"/>
<gene>
    <name evidence="2" type="ORF">GCM10008170_11800</name>
    <name evidence="3" type="ORF">JOD31_000083</name>
</gene>
<reference evidence="2" key="3">
    <citation type="submission" date="2023-01" db="EMBL/GenBank/DDBJ databases">
        <authorList>
            <person name="Sun Q."/>
            <person name="Evtushenko L."/>
        </authorList>
    </citation>
    <scope>NUCLEOTIDE SEQUENCE</scope>
    <source>
        <strain evidence="2">VKM B-1606</strain>
    </source>
</reference>
<dbReference type="EMBL" id="BSFF01000002">
    <property type="protein sequence ID" value="GLK55161.1"/>
    <property type="molecule type" value="Genomic_DNA"/>
</dbReference>
<dbReference type="Proteomes" id="UP001143400">
    <property type="component" value="Unassembled WGS sequence"/>
</dbReference>
<name>A0A9W6IU64_9HYPH</name>
<comment type="caution">
    <text evidence="2">The sequence shown here is derived from an EMBL/GenBank/DDBJ whole genome shotgun (WGS) entry which is preliminary data.</text>
</comment>
<evidence type="ECO:0000313" key="4">
    <source>
        <dbReference type="Proteomes" id="UP000758856"/>
    </source>
</evidence>
<evidence type="ECO:0000313" key="5">
    <source>
        <dbReference type="Proteomes" id="UP001143400"/>
    </source>
</evidence>
<evidence type="ECO:0000313" key="2">
    <source>
        <dbReference type="EMBL" id="GLK55161.1"/>
    </source>
</evidence>
<reference evidence="3 4" key="2">
    <citation type="submission" date="2021-01" db="EMBL/GenBank/DDBJ databases">
        <title>Genomic Encyclopedia of Type Strains, Phase IV (KMG-IV): sequencing the most valuable type-strain genomes for metagenomic binning, comparative biology and taxonomic classification.</title>
        <authorList>
            <person name="Goeker M."/>
        </authorList>
    </citation>
    <scope>NUCLEOTIDE SEQUENCE [LARGE SCALE GENOMIC DNA]</scope>
    <source>
        <strain evidence="3 4">DSM 6130</strain>
    </source>
</reference>
<evidence type="ECO:0000313" key="3">
    <source>
        <dbReference type="EMBL" id="MBM7849871.1"/>
    </source>
</evidence>
<accession>A0A9W6IU64</accession>